<proteinExistence type="predicted"/>
<dbReference type="GO" id="GO:0030027">
    <property type="term" value="C:lamellipodium"/>
    <property type="evidence" value="ECO:0007669"/>
    <property type="project" value="TreeGrafter"/>
</dbReference>
<dbReference type="Proteomes" id="UP000054928">
    <property type="component" value="Unassembled WGS sequence"/>
</dbReference>
<dbReference type="GO" id="GO:1904262">
    <property type="term" value="P:negative regulation of TORC1 signaling"/>
    <property type="evidence" value="ECO:0007669"/>
    <property type="project" value="TreeGrafter"/>
</dbReference>
<dbReference type="RefSeq" id="XP_024582821.1">
    <property type="nucleotide sequence ID" value="XM_024717309.1"/>
</dbReference>
<keyword evidence="3" id="KW-1185">Reference proteome</keyword>
<reference evidence="3" key="1">
    <citation type="submission" date="2014-09" db="EMBL/GenBank/DDBJ databases">
        <authorList>
            <person name="Sharma Rahul"/>
            <person name="Thines Marco"/>
        </authorList>
    </citation>
    <scope>NUCLEOTIDE SEQUENCE [LARGE SCALE GENOMIC DNA]</scope>
</reference>
<dbReference type="OrthoDB" id="10267127at2759"/>
<dbReference type="PANTHER" id="PTHR15435:SF2">
    <property type="entry name" value="KICSTOR COMPLEX PROTEIN KAPTIN"/>
    <property type="match status" value="1"/>
</dbReference>
<dbReference type="InterPro" id="IPR029982">
    <property type="entry name" value="Kptn"/>
</dbReference>
<evidence type="ECO:0000313" key="2">
    <source>
        <dbReference type="EMBL" id="CEG46452.1"/>
    </source>
</evidence>
<dbReference type="GeneID" id="36397908"/>
<evidence type="ECO:0000313" key="3">
    <source>
        <dbReference type="Proteomes" id="UP000054928"/>
    </source>
</evidence>
<dbReference type="GO" id="GO:0015629">
    <property type="term" value="C:actin cytoskeleton"/>
    <property type="evidence" value="ECO:0007669"/>
    <property type="project" value="InterPro"/>
</dbReference>
<dbReference type="EMBL" id="CCYD01002047">
    <property type="protein sequence ID" value="CEG46452.1"/>
    <property type="molecule type" value="Genomic_DNA"/>
</dbReference>
<dbReference type="GO" id="GO:0007015">
    <property type="term" value="P:actin filament organization"/>
    <property type="evidence" value="ECO:0007669"/>
    <property type="project" value="InterPro"/>
</dbReference>
<dbReference type="GO" id="GO:0051015">
    <property type="term" value="F:actin filament binding"/>
    <property type="evidence" value="ECO:0007669"/>
    <property type="project" value="TreeGrafter"/>
</dbReference>
<feature type="region of interest" description="Disordered" evidence="1">
    <location>
        <begin position="342"/>
        <end position="364"/>
    </location>
</feature>
<dbReference type="AlphaFoldDB" id="A0A0P1AY97"/>
<name>A0A0P1AY97_PLAHL</name>
<sequence length="458" mass="50983">MHFYQRRFFAYLHGSPNLHTLNTVSSHTYTLVTTDRCVSLLRYGDEGYSLQKLEIGTNLNDEVEIMASAVFERSAMLQSQIAVAYAVGESFFLQIVSYHDDCLGNVVDCGKFEIEAASACMFSVKAAGLNGDIFYGVIVCCTDVVMAFGYIENERDTSTTTSSAVCTRLDNEQLALYFSELATFSHTILTVDVFTTPEKDQGWVALGCADGLVRVLHGSMHRGCLGGPYKSKDVQQNGPVTSVALFPQQTFSMENESSTWICNMLVTCAIGQAVVYEDLYSTSDEDWNNEVLMDSDTFDTILVGITADIDFDGKVELLLGTDSQVMLAYKMSTDIDEEVTEDVKSDVYSNDSASPSSHDSSHNIWNDIETMSDTGEKSCPSELARSLIPRRKWHRLSRRHWNLETFGYIYSLLWRDINDDGVPELIIASSTGIYVYEADPIFVIDKLRNVLAALEIST</sequence>
<accession>A0A0P1AY97</accession>
<dbReference type="PANTHER" id="PTHR15435">
    <property type="entry name" value="KICSTOR COMPLEX PROTEIN KAPTIN"/>
    <property type="match status" value="1"/>
</dbReference>
<dbReference type="SUPFAM" id="SSF69318">
    <property type="entry name" value="Integrin alpha N-terminal domain"/>
    <property type="match status" value="1"/>
</dbReference>
<organism evidence="2 3">
    <name type="scientific">Plasmopara halstedii</name>
    <name type="common">Downy mildew of sunflower</name>
    <dbReference type="NCBI Taxonomy" id="4781"/>
    <lineage>
        <taxon>Eukaryota</taxon>
        <taxon>Sar</taxon>
        <taxon>Stramenopiles</taxon>
        <taxon>Oomycota</taxon>
        <taxon>Peronosporomycetes</taxon>
        <taxon>Peronosporales</taxon>
        <taxon>Peronosporaceae</taxon>
        <taxon>Plasmopara</taxon>
    </lineage>
</organism>
<dbReference type="GO" id="GO:0034198">
    <property type="term" value="P:cellular response to amino acid starvation"/>
    <property type="evidence" value="ECO:0007669"/>
    <property type="project" value="TreeGrafter"/>
</dbReference>
<dbReference type="InterPro" id="IPR028994">
    <property type="entry name" value="Integrin_alpha_N"/>
</dbReference>
<feature type="compositionally biased region" description="Low complexity" evidence="1">
    <location>
        <begin position="349"/>
        <end position="358"/>
    </location>
</feature>
<dbReference type="OMA" id="YGVIVCC"/>
<protein>
    <submittedName>
        <fullName evidence="2">Uncharacterized protein</fullName>
    </submittedName>
</protein>
<evidence type="ECO:0000256" key="1">
    <source>
        <dbReference type="SAM" id="MobiDB-lite"/>
    </source>
</evidence>